<accession>A0A432Y3L4</accession>
<evidence type="ECO:0000256" key="6">
    <source>
        <dbReference type="SAM" id="SignalP"/>
    </source>
</evidence>
<dbReference type="GO" id="GO:0042597">
    <property type="term" value="C:periplasmic space"/>
    <property type="evidence" value="ECO:0007669"/>
    <property type="project" value="UniProtKB-SubCell"/>
</dbReference>
<evidence type="ECO:0000259" key="7">
    <source>
        <dbReference type="PROSITE" id="PS50914"/>
    </source>
</evidence>
<dbReference type="AlphaFoldDB" id="A0A432Y3L4"/>
<dbReference type="Pfam" id="PF04972">
    <property type="entry name" value="BON"/>
    <property type="match status" value="1"/>
</dbReference>
<evidence type="ECO:0000256" key="4">
    <source>
        <dbReference type="ARBA" id="ARBA00022764"/>
    </source>
</evidence>
<keyword evidence="2 6" id="KW-0732">Signal</keyword>
<dbReference type="PANTHER" id="PTHR34606">
    <property type="entry name" value="BON DOMAIN-CONTAINING PROTEIN"/>
    <property type="match status" value="1"/>
</dbReference>
<evidence type="ECO:0000256" key="3">
    <source>
        <dbReference type="ARBA" id="ARBA00022737"/>
    </source>
</evidence>
<dbReference type="SMART" id="SM00749">
    <property type="entry name" value="BON"/>
    <property type="match status" value="1"/>
</dbReference>
<evidence type="ECO:0000256" key="1">
    <source>
        <dbReference type="ARBA" id="ARBA00004418"/>
    </source>
</evidence>
<evidence type="ECO:0000256" key="2">
    <source>
        <dbReference type="ARBA" id="ARBA00022729"/>
    </source>
</evidence>
<keyword evidence="9" id="KW-1185">Reference proteome</keyword>
<reference evidence="9" key="1">
    <citation type="journal article" date="2018" name="Front. Microbiol.">
        <title>Genome-Based Analysis Reveals the Taxonomy and Diversity of the Family Idiomarinaceae.</title>
        <authorList>
            <person name="Liu Y."/>
            <person name="Lai Q."/>
            <person name="Shao Z."/>
        </authorList>
    </citation>
    <scope>NUCLEOTIDE SEQUENCE [LARGE SCALE GENOMIC DNA]</scope>
    <source>
        <strain evidence="9">PO-M2</strain>
    </source>
</reference>
<dbReference type="PROSITE" id="PS50914">
    <property type="entry name" value="BON"/>
    <property type="match status" value="1"/>
</dbReference>
<dbReference type="PANTHER" id="PTHR34606:SF16">
    <property type="entry name" value="BON DOMAIN-CONTAINING PROTEIN"/>
    <property type="match status" value="1"/>
</dbReference>
<dbReference type="RefSeq" id="WP_126770015.1">
    <property type="nucleotide sequence ID" value="NZ_JANQBU010000001.1"/>
</dbReference>
<proteinExistence type="predicted"/>
<name>A0A432Y3L4_9GAMM</name>
<dbReference type="Proteomes" id="UP000287649">
    <property type="component" value="Unassembled WGS sequence"/>
</dbReference>
<keyword evidence="3" id="KW-0677">Repeat</keyword>
<dbReference type="InterPro" id="IPR014004">
    <property type="entry name" value="Transpt-assoc_nodulatn_dom_bac"/>
</dbReference>
<dbReference type="FunFam" id="3.30.1340.30:FF:000001">
    <property type="entry name" value="Molecular chaperone OsmY"/>
    <property type="match status" value="1"/>
</dbReference>
<evidence type="ECO:0000256" key="5">
    <source>
        <dbReference type="ARBA" id="ARBA00070588"/>
    </source>
</evidence>
<dbReference type="InterPro" id="IPR051686">
    <property type="entry name" value="Lipoprotein_DolP"/>
</dbReference>
<feature type="signal peptide" evidence="6">
    <location>
        <begin position="1"/>
        <end position="24"/>
    </location>
</feature>
<gene>
    <name evidence="8" type="ORF">CWI70_01800</name>
</gene>
<organism evidence="8 9">
    <name type="scientific">Pseudidiomarina homiensis</name>
    <dbReference type="NCBI Taxonomy" id="364198"/>
    <lineage>
        <taxon>Bacteria</taxon>
        <taxon>Pseudomonadati</taxon>
        <taxon>Pseudomonadota</taxon>
        <taxon>Gammaproteobacteria</taxon>
        <taxon>Alteromonadales</taxon>
        <taxon>Idiomarinaceae</taxon>
        <taxon>Pseudidiomarina</taxon>
    </lineage>
</organism>
<feature type="domain" description="BON" evidence="7">
    <location>
        <begin position="49"/>
        <end position="117"/>
    </location>
</feature>
<dbReference type="OrthoDB" id="7360581at2"/>
<comment type="subcellular location">
    <subcellularLocation>
        <location evidence="1">Periplasm</location>
    </subcellularLocation>
</comment>
<protein>
    <recommendedName>
        <fullName evidence="5">Osmotically-inducible protein Y</fullName>
    </recommendedName>
</protein>
<evidence type="ECO:0000313" key="9">
    <source>
        <dbReference type="Proteomes" id="UP000287649"/>
    </source>
</evidence>
<feature type="chain" id="PRO_5019215898" description="Osmotically-inducible protein Y" evidence="6">
    <location>
        <begin position="25"/>
        <end position="121"/>
    </location>
</feature>
<keyword evidence="4" id="KW-0574">Periplasm</keyword>
<sequence length="121" mass="13062">MKNLRLATVISSVFALTFGPAVFAMNLDAIQDQQNKAEQAMEETGEYVSDAALTTKVKATILASDALNVLEINVETKDGVVQLSGFVEQEEDIDTAEKIVRGIDGVKDVENDIKVKKSDAS</sequence>
<comment type="caution">
    <text evidence="8">The sequence shown here is derived from an EMBL/GenBank/DDBJ whole genome shotgun (WGS) entry which is preliminary data.</text>
</comment>
<dbReference type="InterPro" id="IPR007055">
    <property type="entry name" value="BON_dom"/>
</dbReference>
<dbReference type="EMBL" id="PIPX01000001">
    <property type="protein sequence ID" value="RUO55544.1"/>
    <property type="molecule type" value="Genomic_DNA"/>
</dbReference>
<evidence type="ECO:0000313" key="8">
    <source>
        <dbReference type="EMBL" id="RUO55544.1"/>
    </source>
</evidence>
<dbReference type="Gene3D" id="3.30.1340.30">
    <property type="match status" value="1"/>
</dbReference>